<keyword evidence="2" id="KW-1185">Reference proteome</keyword>
<protein>
    <submittedName>
        <fullName evidence="1">Uncharacterized protein</fullName>
    </submittedName>
</protein>
<dbReference type="EMBL" id="EAAA01001219">
    <property type="status" value="NOT_ANNOTATED_CDS"/>
    <property type="molecule type" value="Genomic_DNA"/>
</dbReference>
<reference evidence="1" key="2">
    <citation type="journal article" date="2008" name="Genome Biol.">
        <title>Improved genome assembly and evidence-based global gene model set for the chordate Ciona intestinalis: new insight into intron and operon populations.</title>
        <authorList>
            <person name="Satou Y."/>
            <person name="Mineta K."/>
            <person name="Ogasawara M."/>
            <person name="Sasakura Y."/>
            <person name="Shoguchi E."/>
            <person name="Ueno K."/>
            <person name="Yamada L."/>
            <person name="Matsumoto J."/>
            <person name="Wasserscheid J."/>
            <person name="Dewar K."/>
            <person name="Wiley G.B."/>
            <person name="Macmil S.L."/>
            <person name="Roe B.A."/>
            <person name="Zeller R.W."/>
            <person name="Hastings K.E."/>
            <person name="Lemaire P."/>
            <person name="Lindquist E."/>
            <person name="Endo T."/>
            <person name="Hotta K."/>
            <person name="Inaba K."/>
        </authorList>
    </citation>
    <scope>NUCLEOTIDE SEQUENCE [LARGE SCALE GENOMIC DNA]</scope>
    <source>
        <strain evidence="1">wild type</strain>
    </source>
</reference>
<reference evidence="2" key="1">
    <citation type="journal article" date="2002" name="Science">
        <title>The draft genome of Ciona intestinalis: insights into chordate and vertebrate origins.</title>
        <authorList>
            <person name="Dehal P."/>
            <person name="Satou Y."/>
            <person name="Campbell R.K."/>
            <person name="Chapman J."/>
            <person name="Degnan B."/>
            <person name="De Tomaso A."/>
            <person name="Davidson B."/>
            <person name="Di Gregorio A."/>
            <person name="Gelpke M."/>
            <person name="Goodstein D.M."/>
            <person name="Harafuji N."/>
            <person name="Hastings K.E."/>
            <person name="Ho I."/>
            <person name="Hotta K."/>
            <person name="Huang W."/>
            <person name="Kawashima T."/>
            <person name="Lemaire P."/>
            <person name="Martinez D."/>
            <person name="Meinertzhagen I.A."/>
            <person name="Necula S."/>
            <person name="Nonaka M."/>
            <person name="Putnam N."/>
            <person name="Rash S."/>
            <person name="Saiga H."/>
            <person name="Satake M."/>
            <person name="Terry A."/>
            <person name="Yamada L."/>
            <person name="Wang H.G."/>
            <person name="Awazu S."/>
            <person name="Azumi K."/>
            <person name="Boore J."/>
            <person name="Branno M."/>
            <person name="Chin-Bow S."/>
            <person name="DeSantis R."/>
            <person name="Doyle S."/>
            <person name="Francino P."/>
            <person name="Keys D.N."/>
            <person name="Haga S."/>
            <person name="Hayashi H."/>
            <person name="Hino K."/>
            <person name="Imai K.S."/>
            <person name="Inaba K."/>
            <person name="Kano S."/>
            <person name="Kobayashi K."/>
            <person name="Kobayashi M."/>
            <person name="Lee B.I."/>
            <person name="Makabe K.W."/>
            <person name="Manohar C."/>
            <person name="Matassi G."/>
            <person name="Medina M."/>
            <person name="Mochizuki Y."/>
            <person name="Mount S."/>
            <person name="Morishita T."/>
            <person name="Miura S."/>
            <person name="Nakayama A."/>
            <person name="Nishizaka S."/>
            <person name="Nomoto H."/>
            <person name="Ohta F."/>
            <person name="Oishi K."/>
            <person name="Rigoutsos I."/>
            <person name="Sano M."/>
            <person name="Sasaki A."/>
            <person name="Sasakura Y."/>
            <person name="Shoguchi E."/>
            <person name="Shin-i T."/>
            <person name="Spagnuolo A."/>
            <person name="Stainier D."/>
            <person name="Suzuki M.M."/>
            <person name="Tassy O."/>
            <person name="Takatori N."/>
            <person name="Tokuoka M."/>
            <person name="Yagi K."/>
            <person name="Yoshizaki F."/>
            <person name="Wada S."/>
            <person name="Zhang C."/>
            <person name="Hyatt P.D."/>
            <person name="Larimer F."/>
            <person name="Detter C."/>
            <person name="Doggett N."/>
            <person name="Glavina T."/>
            <person name="Hawkins T."/>
            <person name="Richardson P."/>
            <person name="Lucas S."/>
            <person name="Kohara Y."/>
            <person name="Levine M."/>
            <person name="Satoh N."/>
            <person name="Rokhsar D.S."/>
        </authorList>
    </citation>
    <scope>NUCLEOTIDE SEQUENCE [LARGE SCALE GENOMIC DNA]</scope>
</reference>
<sequence length="57" mass="6833">MTVLFIGLLESSFYTLFFCSISFCVSDNIQFNYPYHVSNSLFTVLRYRRYDLLNFIL</sequence>
<name>H2XZJ0_CIOIN</name>
<reference evidence="1" key="3">
    <citation type="submission" date="2025-08" db="UniProtKB">
        <authorList>
            <consortium name="Ensembl"/>
        </authorList>
    </citation>
    <scope>IDENTIFICATION</scope>
</reference>
<dbReference type="InParanoid" id="H2XZJ0"/>
<dbReference type="EMBL" id="EAAA01001218">
    <property type="status" value="NOT_ANNOTATED_CDS"/>
    <property type="molecule type" value="Genomic_DNA"/>
</dbReference>
<reference evidence="1" key="4">
    <citation type="submission" date="2025-09" db="UniProtKB">
        <authorList>
            <consortium name="Ensembl"/>
        </authorList>
    </citation>
    <scope>IDENTIFICATION</scope>
</reference>
<dbReference type="Proteomes" id="UP000008144">
    <property type="component" value="Chromosome 14"/>
</dbReference>
<accession>H2XZJ0</accession>
<dbReference type="HOGENOM" id="CLU_2995850_0_0_1"/>
<dbReference type="Ensembl" id="ENSCINT00000036464.1">
    <property type="protein sequence ID" value="ENSCINP00000035074.1"/>
    <property type="gene ID" value="ENSCING00000021174.1"/>
</dbReference>
<dbReference type="AlphaFoldDB" id="H2XZJ0"/>
<evidence type="ECO:0000313" key="1">
    <source>
        <dbReference type="Ensembl" id="ENSCINP00000035074.1"/>
    </source>
</evidence>
<evidence type="ECO:0000313" key="2">
    <source>
        <dbReference type="Proteomes" id="UP000008144"/>
    </source>
</evidence>
<organism evidence="1 2">
    <name type="scientific">Ciona intestinalis</name>
    <name type="common">Transparent sea squirt</name>
    <name type="synonym">Ascidia intestinalis</name>
    <dbReference type="NCBI Taxonomy" id="7719"/>
    <lineage>
        <taxon>Eukaryota</taxon>
        <taxon>Metazoa</taxon>
        <taxon>Chordata</taxon>
        <taxon>Tunicata</taxon>
        <taxon>Ascidiacea</taxon>
        <taxon>Phlebobranchia</taxon>
        <taxon>Cionidae</taxon>
        <taxon>Ciona</taxon>
    </lineage>
</organism>
<proteinExistence type="predicted"/>